<organism evidence="1 2">
    <name type="scientific">Melipona bicolor</name>
    <dbReference type="NCBI Taxonomy" id="60889"/>
    <lineage>
        <taxon>Eukaryota</taxon>
        <taxon>Metazoa</taxon>
        <taxon>Ecdysozoa</taxon>
        <taxon>Arthropoda</taxon>
        <taxon>Hexapoda</taxon>
        <taxon>Insecta</taxon>
        <taxon>Pterygota</taxon>
        <taxon>Neoptera</taxon>
        <taxon>Endopterygota</taxon>
        <taxon>Hymenoptera</taxon>
        <taxon>Apocrita</taxon>
        <taxon>Aculeata</taxon>
        <taxon>Apoidea</taxon>
        <taxon>Anthophila</taxon>
        <taxon>Apidae</taxon>
        <taxon>Melipona</taxon>
    </lineage>
</organism>
<accession>A0AA40KKI7</accession>
<protein>
    <submittedName>
        <fullName evidence="1">Uncharacterized protein</fullName>
    </submittedName>
</protein>
<gene>
    <name evidence="1" type="ORF">K0M31_008367</name>
</gene>
<dbReference type="EMBL" id="JAHYIQ010000020">
    <property type="protein sequence ID" value="KAK1123669.1"/>
    <property type="molecule type" value="Genomic_DNA"/>
</dbReference>
<proteinExistence type="predicted"/>
<evidence type="ECO:0000313" key="2">
    <source>
        <dbReference type="Proteomes" id="UP001177670"/>
    </source>
</evidence>
<dbReference type="Proteomes" id="UP001177670">
    <property type="component" value="Unassembled WGS sequence"/>
</dbReference>
<dbReference type="AlphaFoldDB" id="A0AA40KKI7"/>
<comment type="caution">
    <text evidence="1">The sequence shown here is derived from an EMBL/GenBank/DDBJ whole genome shotgun (WGS) entry which is preliminary data.</text>
</comment>
<sequence>MERLSVAESLRRRDKRRRRGWTVVVGHELRGWSKMVKSCSTNVGNAISSPSWLVNFHSDSGATFGSVPKAAWTLLNSCINITLDNPPSL</sequence>
<evidence type="ECO:0000313" key="1">
    <source>
        <dbReference type="EMBL" id="KAK1123669.1"/>
    </source>
</evidence>
<name>A0AA40KKI7_9HYME</name>
<reference evidence="1" key="1">
    <citation type="submission" date="2021-10" db="EMBL/GenBank/DDBJ databases">
        <title>Melipona bicolor Genome sequencing and assembly.</title>
        <authorList>
            <person name="Araujo N.S."/>
            <person name="Arias M.C."/>
        </authorList>
    </citation>
    <scope>NUCLEOTIDE SEQUENCE</scope>
    <source>
        <strain evidence="1">USP_2M_L1-L4_2017</strain>
        <tissue evidence="1">Whole body</tissue>
    </source>
</reference>
<keyword evidence="2" id="KW-1185">Reference proteome</keyword>